<keyword evidence="3 5" id="KW-0442">Lipid degradation</keyword>
<evidence type="ECO:0000256" key="5">
    <source>
        <dbReference type="RuleBase" id="RU367093"/>
    </source>
</evidence>
<dbReference type="EC" id="3.1.1.-" evidence="5"/>
<reference evidence="8" key="1">
    <citation type="submission" date="2025-08" db="UniProtKB">
        <authorList>
            <consortium name="RefSeq"/>
        </authorList>
    </citation>
    <scope>IDENTIFICATION</scope>
    <source>
        <strain evidence="8">OHB3-1</strain>
    </source>
</reference>
<evidence type="ECO:0000259" key="6">
    <source>
        <dbReference type="Pfam" id="PF01764"/>
    </source>
</evidence>
<evidence type="ECO:0000313" key="7">
    <source>
        <dbReference type="Proteomes" id="UP000504603"/>
    </source>
</evidence>
<evidence type="ECO:0000256" key="4">
    <source>
        <dbReference type="ARBA" id="ARBA00023098"/>
    </source>
</evidence>
<dbReference type="PANTHER" id="PTHR31828">
    <property type="entry name" value="PHOSPHOLIPASE A1-IIGAMMA"/>
    <property type="match status" value="1"/>
</dbReference>
<dbReference type="Pfam" id="PF01764">
    <property type="entry name" value="Lipase_3"/>
    <property type="match status" value="1"/>
</dbReference>
<feature type="domain" description="Fungal lipase-type" evidence="6">
    <location>
        <begin position="173"/>
        <end position="330"/>
    </location>
</feature>
<evidence type="ECO:0000256" key="1">
    <source>
        <dbReference type="ARBA" id="ARBA00010701"/>
    </source>
</evidence>
<name>A0A6J1CL11_MOMCH</name>
<dbReference type="PANTHER" id="PTHR31828:SF1">
    <property type="entry name" value="PHOSPHOLIPASE A1-IIGAMMA"/>
    <property type="match status" value="1"/>
</dbReference>
<dbReference type="KEGG" id="mcha:111012407"/>
<dbReference type="InterPro" id="IPR029058">
    <property type="entry name" value="AB_hydrolase_fold"/>
</dbReference>
<dbReference type="CDD" id="cd00519">
    <property type="entry name" value="Lipase_3"/>
    <property type="match status" value="1"/>
</dbReference>
<dbReference type="InterPro" id="IPR033556">
    <property type="entry name" value="PLA"/>
</dbReference>
<gene>
    <name evidence="8" type="primary">LOC111012407</name>
</gene>
<proteinExistence type="inferred from homology"/>
<dbReference type="RefSeq" id="XP_022142244.1">
    <property type="nucleotide sequence ID" value="XM_022286552.1"/>
</dbReference>
<accession>A0A6J1CL11</accession>
<comment type="similarity">
    <text evidence="1 5">Belongs to the AB hydrolase superfamily. Lipase family.</text>
</comment>
<comment type="function">
    <text evidence="5">Acylhydrolase that catalyzes the hydrolysis of phospholipids at the sn-1 position.</text>
</comment>
<dbReference type="GeneID" id="111012407"/>
<dbReference type="Proteomes" id="UP000504603">
    <property type="component" value="Unplaced"/>
</dbReference>
<evidence type="ECO:0000256" key="2">
    <source>
        <dbReference type="ARBA" id="ARBA00022801"/>
    </source>
</evidence>
<keyword evidence="7" id="KW-1185">Reference proteome</keyword>
<sequence>MNYNARRNAQRRGARFRCGRKLILWRCFGKKKTMDKISSEENVKINWRHLIGLHNWKGLLDPLEMDLRRCLIHYGQMAQATYDSFNTEKASKFAGSSRYSKQDFFAKVGLEKGNPYKYRVTKFLYATSEVKVPEAFIVKPLSREAWSKESNWIGYVAVATDEGKAELGRRDIVVAWRGTVRSLEWIDDFEFALVSAPKIFGESSDVKVHQGWYSIYTSTDRRSPFTNSSVREQVVGEVKRLVEEYKGEEMSIITTGHSLGAAIATLNAVDMVANGVKGAGGAYAVPVTSFVFASPRVGDSEFKRAFSGYKELRVLRVKNGMDVVPNYPVIGYSDVGVELEIDTRKSKYLKSPGSVSSWHNLEAYLHGVAGTQGNRGGFKLEIARDIALVNKSLDALKDEFLVPVAWRCLQNKGMVQQSDGSWKLMDHQEDPDP</sequence>
<evidence type="ECO:0000256" key="3">
    <source>
        <dbReference type="ARBA" id="ARBA00022963"/>
    </source>
</evidence>
<dbReference type="OrthoDB" id="438440at2759"/>
<keyword evidence="2 5" id="KW-0378">Hydrolase</keyword>
<organism evidence="7 8">
    <name type="scientific">Momordica charantia</name>
    <name type="common">Bitter gourd</name>
    <name type="synonym">Balsam pear</name>
    <dbReference type="NCBI Taxonomy" id="3673"/>
    <lineage>
        <taxon>Eukaryota</taxon>
        <taxon>Viridiplantae</taxon>
        <taxon>Streptophyta</taxon>
        <taxon>Embryophyta</taxon>
        <taxon>Tracheophyta</taxon>
        <taxon>Spermatophyta</taxon>
        <taxon>Magnoliopsida</taxon>
        <taxon>eudicotyledons</taxon>
        <taxon>Gunneridae</taxon>
        <taxon>Pentapetalae</taxon>
        <taxon>rosids</taxon>
        <taxon>fabids</taxon>
        <taxon>Cucurbitales</taxon>
        <taxon>Cucurbitaceae</taxon>
        <taxon>Momordiceae</taxon>
        <taxon>Momordica</taxon>
    </lineage>
</organism>
<protein>
    <recommendedName>
        <fullName evidence="5">Phospholipase A1</fullName>
        <ecNumber evidence="5">3.1.1.-</ecNumber>
    </recommendedName>
</protein>
<dbReference type="SUPFAM" id="SSF53474">
    <property type="entry name" value="alpha/beta-Hydrolases"/>
    <property type="match status" value="1"/>
</dbReference>
<dbReference type="GO" id="GO:0016042">
    <property type="term" value="P:lipid catabolic process"/>
    <property type="evidence" value="ECO:0007669"/>
    <property type="project" value="UniProtKB-UniRule"/>
</dbReference>
<dbReference type="FunFam" id="3.40.50.1820:FF:000065">
    <property type="entry name" value="Phospholipase A1-II 3"/>
    <property type="match status" value="1"/>
</dbReference>
<dbReference type="AlphaFoldDB" id="A0A6J1CL11"/>
<evidence type="ECO:0000313" key="8">
    <source>
        <dbReference type="RefSeq" id="XP_022142244.1"/>
    </source>
</evidence>
<dbReference type="GO" id="GO:0008970">
    <property type="term" value="F:phospholipase A1 activity"/>
    <property type="evidence" value="ECO:0007669"/>
    <property type="project" value="UniProtKB-UniRule"/>
</dbReference>
<dbReference type="InterPro" id="IPR002921">
    <property type="entry name" value="Fungal_lipase-type"/>
</dbReference>
<keyword evidence="4 5" id="KW-0443">Lipid metabolism</keyword>
<dbReference type="GO" id="GO:0005737">
    <property type="term" value="C:cytoplasm"/>
    <property type="evidence" value="ECO:0007669"/>
    <property type="project" value="UniProtKB-ARBA"/>
</dbReference>
<dbReference type="Gene3D" id="3.40.50.1820">
    <property type="entry name" value="alpha/beta hydrolase"/>
    <property type="match status" value="1"/>
</dbReference>